<evidence type="ECO:0000313" key="2">
    <source>
        <dbReference type="Proteomes" id="UP000635565"/>
    </source>
</evidence>
<name>A0ABQ3VLY6_9CHLR</name>
<protein>
    <submittedName>
        <fullName evidence="1">Uncharacterized protein</fullName>
    </submittedName>
</protein>
<comment type="caution">
    <text evidence="1">The sequence shown here is derived from an EMBL/GenBank/DDBJ whole genome shotgun (WGS) entry which is preliminary data.</text>
</comment>
<dbReference type="EMBL" id="BNJJ01000016">
    <property type="protein sequence ID" value="GHO87230.1"/>
    <property type="molecule type" value="Genomic_DNA"/>
</dbReference>
<gene>
    <name evidence="1" type="ORF">KSZ_52360</name>
</gene>
<dbReference type="Proteomes" id="UP000635565">
    <property type="component" value="Unassembled WGS sequence"/>
</dbReference>
<accession>A0ABQ3VLY6</accession>
<sequence>MVMADGLHDLVPYFPPQLAVDTHSVTNPIDNSQEPIESNIHPANCQGKGTVRSGGIENNDAIQSGVSRGLEIMLH</sequence>
<reference evidence="1 2" key="1">
    <citation type="journal article" date="2021" name="Int. J. Syst. Evol. Microbiol.">
        <title>Reticulibacter mediterranei gen. nov., sp. nov., within the new family Reticulibacteraceae fam. nov., and Ktedonospora formicarum gen. nov., sp. nov., Ktedonobacter robiniae sp. nov., Dictyobacter formicarum sp. nov. and Dictyobacter arantiisoli sp. nov., belonging to the class Ktedonobacteria.</title>
        <authorList>
            <person name="Yabe S."/>
            <person name="Zheng Y."/>
            <person name="Wang C.M."/>
            <person name="Sakai Y."/>
            <person name="Abe K."/>
            <person name="Yokota A."/>
            <person name="Donadio S."/>
            <person name="Cavaletti L."/>
            <person name="Monciardini P."/>
        </authorList>
    </citation>
    <scope>NUCLEOTIDE SEQUENCE [LARGE SCALE GENOMIC DNA]</scope>
    <source>
        <strain evidence="1 2">SOSP1-9</strain>
    </source>
</reference>
<evidence type="ECO:0000313" key="1">
    <source>
        <dbReference type="EMBL" id="GHO87230.1"/>
    </source>
</evidence>
<proteinExistence type="predicted"/>
<organism evidence="1 2">
    <name type="scientific">Dictyobacter formicarum</name>
    <dbReference type="NCBI Taxonomy" id="2778368"/>
    <lineage>
        <taxon>Bacteria</taxon>
        <taxon>Bacillati</taxon>
        <taxon>Chloroflexota</taxon>
        <taxon>Ktedonobacteria</taxon>
        <taxon>Ktedonobacterales</taxon>
        <taxon>Dictyobacteraceae</taxon>
        <taxon>Dictyobacter</taxon>
    </lineage>
</organism>
<keyword evidence="2" id="KW-1185">Reference proteome</keyword>